<dbReference type="GO" id="GO:0016887">
    <property type="term" value="F:ATP hydrolysis activity"/>
    <property type="evidence" value="ECO:0007669"/>
    <property type="project" value="InterPro"/>
</dbReference>
<keyword evidence="4 6" id="KW-0067">ATP-binding</keyword>
<protein>
    <submittedName>
        <fullName evidence="6">Thiamine transport system ATP-binding protein</fullName>
    </submittedName>
</protein>
<keyword evidence="2" id="KW-0813">Transport</keyword>
<dbReference type="Pfam" id="PF00005">
    <property type="entry name" value="ABC_tran"/>
    <property type="match status" value="1"/>
</dbReference>
<dbReference type="Proteomes" id="UP001229244">
    <property type="component" value="Unassembled WGS sequence"/>
</dbReference>
<dbReference type="PANTHER" id="PTHR42781:SF4">
    <property type="entry name" value="SPERMIDINE_PUTRESCINE IMPORT ATP-BINDING PROTEIN POTA"/>
    <property type="match status" value="1"/>
</dbReference>
<dbReference type="SMART" id="SM00382">
    <property type="entry name" value="AAA"/>
    <property type="match status" value="1"/>
</dbReference>
<dbReference type="Gene3D" id="3.40.50.300">
    <property type="entry name" value="P-loop containing nucleotide triphosphate hydrolases"/>
    <property type="match status" value="1"/>
</dbReference>
<evidence type="ECO:0000256" key="3">
    <source>
        <dbReference type="ARBA" id="ARBA00022741"/>
    </source>
</evidence>
<dbReference type="InterPro" id="IPR027417">
    <property type="entry name" value="P-loop_NTPase"/>
</dbReference>
<dbReference type="InterPro" id="IPR017871">
    <property type="entry name" value="ABC_transporter-like_CS"/>
</dbReference>
<evidence type="ECO:0000256" key="4">
    <source>
        <dbReference type="ARBA" id="ARBA00022840"/>
    </source>
</evidence>
<dbReference type="InterPro" id="IPR050093">
    <property type="entry name" value="ABC_SmlMolc_Importer"/>
</dbReference>
<proteinExistence type="inferred from homology"/>
<evidence type="ECO:0000313" key="6">
    <source>
        <dbReference type="EMBL" id="MDQ0315188.1"/>
    </source>
</evidence>
<feature type="domain" description="ABC transporter" evidence="5">
    <location>
        <begin position="2"/>
        <end position="214"/>
    </location>
</feature>
<keyword evidence="3" id="KW-0547">Nucleotide-binding</keyword>
<dbReference type="InterPro" id="IPR003439">
    <property type="entry name" value="ABC_transporter-like_ATP-bd"/>
</dbReference>
<organism evidence="6 7">
    <name type="scientific">Amorphus orientalis</name>
    <dbReference type="NCBI Taxonomy" id="649198"/>
    <lineage>
        <taxon>Bacteria</taxon>
        <taxon>Pseudomonadati</taxon>
        <taxon>Pseudomonadota</taxon>
        <taxon>Alphaproteobacteria</taxon>
        <taxon>Hyphomicrobiales</taxon>
        <taxon>Amorphaceae</taxon>
        <taxon>Amorphus</taxon>
    </lineage>
</organism>
<evidence type="ECO:0000259" key="5">
    <source>
        <dbReference type="PROSITE" id="PS50893"/>
    </source>
</evidence>
<evidence type="ECO:0000256" key="1">
    <source>
        <dbReference type="ARBA" id="ARBA00005417"/>
    </source>
</evidence>
<comment type="caution">
    <text evidence="6">The sequence shown here is derived from an EMBL/GenBank/DDBJ whole genome shotgun (WGS) entry which is preliminary data.</text>
</comment>
<dbReference type="PANTHER" id="PTHR42781">
    <property type="entry name" value="SPERMIDINE/PUTRESCINE IMPORT ATP-BINDING PROTEIN POTA"/>
    <property type="match status" value="1"/>
</dbReference>
<dbReference type="RefSeq" id="WP_306885027.1">
    <property type="nucleotide sequence ID" value="NZ_JAUSUL010000002.1"/>
</dbReference>
<sequence>MTHFEAGLTLDRVVLRKAGDVLVSLSATVAPGTVLTLMGPSGTGKSTLLAFVAGFLGAPFSASGDVWLDGRRLTELPPAERKVGLLFQDPLLFPHLSVGGNIRFAIPAGIRPRERDAAVTQTLAAVGLPGLERQDPATLSGGEQARVALARVLAARPGALLLDEPFSKLDSALKRQIRALVFDTARERDLPVLLVTHDPADAEAAGGEVVSLAD</sequence>
<comment type="similarity">
    <text evidence="1">Belongs to the ABC transporter superfamily.</text>
</comment>
<dbReference type="SUPFAM" id="SSF52540">
    <property type="entry name" value="P-loop containing nucleoside triphosphate hydrolases"/>
    <property type="match status" value="1"/>
</dbReference>
<dbReference type="GO" id="GO:0005524">
    <property type="term" value="F:ATP binding"/>
    <property type="evidence" value="ECO:0007669"/>
    <property type="project" value="UniProtKB-KW"/>
</dbReference>
<dbReference type="AlphaFoldDB" id="A0AAE3VN89"/>
<dbReference type="PROSITE" id="PS00211">
    <property type="entry name" value="ABC_TRANSPORTER_1"/>
    <property type="match status" value="1"/>
</dbReference>
<reference evidence="6" key="1">
    <citation type="submission" date="2023-07" db="EMBL/GenBank/DDBJ databases">
        <title>Genomic Encyclopedia of Type Strains, Phase IV (KMG-IV): sequencing the most valuable type-strain genomes for metagenomic binning, comparative biology and taxonomic classification.</title>
        <authorList>
            <person name="Goeker M."/>
        </authorList>
    </citation>
    <scope>NUCLEOTIDE SEQUENCE</scope>
    <source>
        <strain evidence="6">DSM 21202</strain>
    </source>
</reference>
<dbReference type="EMBL" id="JAUSUL010000002">
    <property type="protein sequence ID" value="MDQ0315188.1"/>
    <property type="molecule type" value="Genomic_DNA"/>
</dbReference>
<name>A0AAE3VN89_9HYPH</name>
<dbReference type="InterPro" id="IPR003593">
    <property type="entry name" value="AAA+_ATPase"/>
</dbReference>
<accession>A0AAE3VN89</accession>
<evidence type="ECO:0000256" key="2">
    <source>
        <dbReference type="ARBA" id="ARBA00022448"/>
    </source>
</evidence>
<evidence type="ECO:0000313" key="7">
    <source>
        <dbReference type="Proteomes" id="UP001229244"/>
    </source>
</evidence>
<dbReference type="PROSITE" id="PS50893">
    <property type="entry name" value="ABC_TRANSPORTER_2"/>
    <property type="match status" value="1"/>
</dbReference>
<gene>
    <name evidence="6" type="ORF">J2S73_001645</name>
</gene>
<keyword evidence="7" id="KW-1185">Reference proteome</keyword>